<dbReference type="Proteomes" id="UP000054776">
    <property type="component" value="Unassembled WGS sequence"/>
</dbReference>
<keyword evidence="2" id="KW-1185">Reference proteome</keyword>
<organism evidence="1 2">
    <name type="scientific">Trichinella spiralis</name>
    <name type="common">Trichina worm</name>
    <dbReference type="NCBI Taxonomy" id="6334"/>
    <lineage>
        <taxon>Eukaryota</taxon>
        <taxon>Metazoa</taxon>
        <taxon>Ecdysozoa</taxon>
        <taxon>Nematoda</taxon>
        <taxon>Enoplea</taxon>
        <taxon>Dorylaimia</taxon>
        <taxon>Trichinellida</taxon>
        <taxon>Trichinellidae</taxon>
        <taxon>Trichinella</taxon>
    </lineage>
</organism>
<sequence length="44" mass="5336">MQQTIFIVYNSEVDDIEKWDMSDYFNTVLAYYGIYILEDFQKSV</sequence>
<comment type="caution">
    <text evidence="1">The sequence shown here is derived from an EMBL/GenBank/DDBJ whole genome shotgun (WGS) entry which is preliminary data.</text>
</comment>
<proteinExistence type="predicted"/>
<name>A0A0V1AJ12_TRISP</name>
<evidence type="ECO:0000313" key="2">
    <source>
        <dbReference type="Proteomes" id="UP000054776"/>
    </source>
</evidence>
<evidence type="ECO:0000313" key="1">
    <source>
        <dbReference type="EMBL" id="KRY24790.1"/>
    </source>
</evidence>
<accession>A0A0V1AJ12</accession>
<reference evidence="1 2" key="1">
    <citation type="submission" date="2015-01" db="EMBL/GenBank/DDBJ databases">
        <title>Evolution of Trichinella species and genotypes.</title>
        <authorList>
            <person name="Korhonen P.K."/>
            <person name="Edoardo P."/>
            <person name="Giuseppe L.R."/>
            <person name="Gasser R.B."/>
        </authorList>
    </citation>
    <scope>NUCLEOTIDE SEQUENCE [LARGE SCALE GENOMIC DNA]</scope>
    <source>
        <strain evidence="1">ISS3</strain>
    </source>
</reference>
<dbReference type="AlphaFoldDB" id="A0A0V1AJ12"/>
<dbReference type="EMBL" id="JYDH01001437">
    <property type="protein sequence ID" value="KRY24790.1"/>
    <property type="molecule type" value="Genomic_DNA"/>
</dbReference>
<gene>
    <name evidence="1" type="ORF">T01_5697</name>
</gene>
<protein>
    <submittedName>
        <fullName evidence="1">Uncharacterized protein</fullName>
    </submittedName>
</protein>
<dbReference type="InParanoid" id="A0A0V1AJ12"/>